<dbReference type="Proteomes" id="UP000298493">
    <property type="component" value="Unassembled WGS sequence"/>
</dbReference>
<organism evidence="2 3">
    <name type="scientific">Venturia nashicola</name>
    <dbReference type="NCBI Taxonomy" id="86259"/>
    <lineage>
        <taxon>Eukaryota</taxon>
        <taxon>Fungi</taxon>
        <taxon>Dikarya</taxon>
        <taxon>Ascomycota</taxon>
        <taxon>Pezizomycotina</taxon>
        <taxon>Dothideomycetes</taxon>
        <taxon>Pleosporomycetidae</taxon>
        <taxon>Venturiales</taxon>
        <taxon>Venturiaceae</taxon>
        <taxon>Venturia</taxon>
    </lineage>
</organism>
<keyword evidence="3" id="KW-1185">Reference proteome</keyword>
<feature type="signal peptide" evidence="1">
    <location>
        <begin position="1"/>
        <end position="16"/>
    </location>
</feature>
<accession>A0A4Z1NLV9</accession>
<evidence type="ECO:0000256" key="1">
    <source>
        <dbReference type="SAM" id="SignalP"/>
    </source>
</evidence>
<gene>
    <name evidence="2" type="ORF">E6O75_ATG01741</name>
</gene>
<evidence type="ECO:0000313" key="2">
    <source>
        <dbReference type="EMBL" id="TID13763.1"/>
    </source>
</evidence>
<dbReference type="AlphaFoldDB" id="A0A4Z1NLV9"/>
<evidence type="ECO:0000313" key="3">
    <source>
        <dbReference type="Proteomes" id="UP000298493"/>
    </source>
</evidence>
<dbReference type="EMBL" id="SNSC02000025">
    <property type="protein sequence ID" value="TID13763.1"/>
    <property type="molecule type" value="Genomic_DNA"/>
</dbReference>
<sequence>MLWFLSLALPARPGYCDCYAGLSQQHKHEDPCIHEGSRIFFFINDVQKCAQRVVMQSSVPPTHSLQALKPVSISLFIASFISCICRALTNLTSPPRFFKVDSYSSRWRFNKVFVALMTSNCSSLMTPLSLFLCPLFLHCDNVSTGLVQASPSPSPGSPASIKQEFNGVTYAALDSIAAC</sequence>
<comment type="caution">
    <text evidence="2">The sequence shown here is derived from an EMBL/GenBank/DDBJ whole genome shotgun (WGS) entry which is preliminary data.</text>
</comment>
<feature type="chain" id="PRO_5021492664" description="Secreted protein" evidence="1">
    <location>
        <begin position="17"/>
        <end position="179"/>
    </location>
</feature>
<evidence type="ECO:0008006" key="4">
    <source>
        <dbReference type="Google" id="ProtNLM"/>
    </source>
</evidence>
<proteinExistence type="predicted"/>
<protein>
    <recommendedName>
        <fullName evidence="4">Secreted protein</fullName>
    </recommendedName>
</protein>
<reference evidence="2 3" key="1">
    <citation type="submission" date="2019-04" db="EMBL/GenBank/DDBJ databases">
        <title>High contiguity whole genome sequence and gene annotation resource for two Venturia nashicola isolates.</title>
        <authorList>
            <person name="Prokchorchik M."/>
            <person name="Won K."/>
            <person name="Lee Y."/>
            <person name="Choi E.D."/>
            <person name="Segonzac C."/>
            <person name="Sohn K.H."/>
        </authorList>
    </citation>
    <scope>NUCLEOTIDE SEQUENCE [LARGE SCALE GENOMIC DNA]</scope>
    <source>
        <strain evidence="2 3">PRI2</strain>
    </source>
</reference>
<keyword evidence="1" id="KW-0732">Signal</keyword>
<name>A0A4Z1NLV9_9PEZI</name>